<name>A0A075A4L1_OPIVI</name>
<dbReference type="CTD" id="20314343"/>
<protein>
    <recommendedName>
        <fullName evidence="3">Sec1 family protein</fullName>
    </recommendedName>
</protein>
<dbReference type="OrthoDB" id="6228668at2759"/>
<proteinExistence type="predicted"/>
<sequence length="660" mass="74154">MDTSDFHTVLKRLQDYDLVLLDRTSLDVLGSTLIALGQKNLKPFDSFQLHSDTTSTQKVAFLLFCPLSVRVLEHLCQICSVYLQLTCANVFTPYVASAVTQHLDQFVEQPDYPVGALKYISKKFGAIHLKFEHIPFFSRLTFYPDLISLPKFHEFGEETEPLQGAFHDLNTLLWSIKALEEVYSLGPNAERIASEFASEFAPALERKKHLHSFGGSCSVSVIFINDLTVCDPVACIGPYIKPGHLLDLVFTELSPDGHSVKVCWDTLMNHTTQDDSCDLNDDDKLEPFCTDLLQTEFLGTHHWLSQQLTLKEQDAMKALHNTLMDIAERVHHDLPEFSKAPQTRAQWATLFHQHVKDLIGPVCQSDHLNMLDALQLVMASSTALSAFSKRVHCEPDSDKDEAPLSNVNLEKLLSRFERSLLVASQLDAKAIAQLSEPDKCEPVLLNALREAKILTYLDDRFLFVVYLMSLMPVQVRVSPVVWELVEDLFNTGQRIRKISPGVRGNLIPTFMTTRRLISNLINLWEQRRSLPSYNNVWTNQPRYRSPLAQLMKDLLGARTNPNEPSPALKGLKHHTAASGSAKWLTGLSRYIRIAGSTAQESLPYTTDYVILVMLGSVPFALIRDLMEVVKSQNSGSPLKLKIMANRFTGGLAGLSGFFSI</sequence>
<dbReference type="KEGG" id="ovi:T265_00155"/>
<dbReference type="EMBL" id="KL596619">
    <property type="protein sequence ID" value="KER34311.1"/>
    <property type="molecule type" value="Genomic_DNA"/>
</dbReference>
<evidence type="ECO:0000313" key="1">
    <source>
        <dbReference type="EMBL" id="KER34311.1"/>
    </source>
</evidence>
<accession>A0A075A4L1</accession>
<keyword evidence="2" id="KW-1185">Reference proteome</keyword>
<evidence type="ECO:0000313" key="2">
    <source>
        <dbReference type="Proteomes" id="UP000054324"/>
    </source>
</evidence>
<dbReference type="AlphaFoldDB" id="A0A075A4L1"/>
<evidence type="ECO:0008006" key="3">
    <source>
        <dbReference type="Google" id="ProtNLM"/>
    </source>
</evidence>
<gene>
    <name evidence="1" type="ORF">T265_00155</name>
</gene>
<dbReference type="Proteomes" id="UP000054324">
    <property type="component" value="Unassembled WGS sequence"/>
</dbReference>
<dbReference type="GeneID" id="20314343"/>
<dbReference type="RefSeq" id="XP_009162076.1">
    <property type="nucleotide sequence ID" value="XM_009163812.1"/>
</dbReference>
<organism evidence="1 2">
    <name type="scientific">Opisthorchis viverrini</name>
    <name type="common">Southeast Asian liver fluke</name>
    <dbReference type="NCBI Taxonomy" id="6198"/>
    <lineage>
        <taxon>Eukaryota</taxon>
        <taxon>Metazoa</taxon>
        <taxon>Spiralia</taxon>
        <taxon>Lophotrochozoa</taxon>
        <taxon>Platyhelminthes</taxon>
        <taxon>Trematoda</taxon>
        <taxon>Digenea</taxon>
        <taxon>Opisthorchiida</taxon>
        <taxon>Opisthorchiata</taxon>
        <taxon>Opisthorchiidae</taxon>
        <taxon>Opisthorchis</taxon>
    </lineage>
</organism>
<reference evidence="1 2" key="1">
    <citation type="submission" date="2013-11" db="EMBL/GenBank/DDBJ databases">
        <title>Opisthorchis viverrini - life in the bile duct.</title>
        <authorList>
            <person name="Young N.D."/>
            <person name="Nagarajan N."/>
            <person name="Lin S.J."/>
            <person name="Korhonen P.K."/>
            <person name="Jex A.R."/>
            <person name="Hall R.S."/>
            <person name="Safavi-Hemami H."/>
            <person name="Kaewkong W."/>
            <person name="Bertrand D."/>
            <person name="Gao S."/>
            <person name="Seet Q."/>
            <person name="Wongkham S."/>
            <person name="Teh B.T."/>
            <person name="Wongkham C."/>
            <person name="Intapan P.M."/>
            <person name="Maleewong W."/>
            <person name="Yang X."/>
            <person name="Hu M."/>
            <person name="Wang Z."/>
            <person name="Hofmann A."/>
            <person name="Sternberg P.W."/>
            <person name="Tan P."/>
            <person name="Wang J."/>
            <person name="Gasser R.B."/>
        </authorList>
    </citation>
    <scope>NUCLEOTIDE SEQUENCE [LARGE SCALE GENOMIC DNA]</scope>
</reference>
<dbReference type="STRING" id="6198.A0A075A4L1"/>